<dbReference type="Proteomes" id="UP001454036">
    <property type="component" value="Unassembled WGS sequence"/>
</dbReference>
<dbReference type="EMBL" id="BAABME010008278">
    <property type="protein sequence ID" value="GAA0172775.1"/>
    <property type="molecule type" value="Genomic_DNA"/>
</dbReference>
<protein>
    <recommendedName>
        <fullName evidence="2">Transposase (putative) gypsy type domain-containing protein</fullName>
    </recommendedName>
</protein>
<dbReference type="InterPro" id="IPR007321">
    <property type="entry name" value="Transposase_28"/>
</dbReference>
<dbReference type="AlphaFoldDB" id="A0AAV3RCC5"/>
<organism evidence="3 4">
    <name type="scientific">Lithospermum erythrorhizon</name>
    <name type="common">Purple gromwell</name>
    <name type="synonym">Lithospermum officinale var. erythrorhizon</name>
    <dbReference type="NCBI Taxonomy" id="34254"/>
    <lineage>
        <taxon>Eukaryota</taxon>
        <taxon>Viridiplantae</taxon>
        <taxon>Streptophyta</taxon>
        <taxon>Embryophyta</taxon>
        <taxon>Tracheophyta</taxon>
        <taxon>Spermatophyta</taxon>
        <taxon>Magnoliopsida</taxon>
        <taxon>eudicotyledons</taxon>
        <taxon>Gunneridae</taxon>
        <taxon>Pentapetalae</taxon>
        <taxon>asterids</taxon>
        <taxon>lamiids</taxon>
        <taxon>Boraginales</taxon>
        <taxon>Boraginaceae</taxon>
        <taxon>Boraginoideae</taxon>
        <taxon>Lithospermeae</taxon>
        <taxon>Lithospermum</taxon>
    </lineage>
</organism>
<feature type="region of interest" description="Disordered" evidence="1">
    <location>
        <begin position="63"/>
        <end position="82"/>
    </location>
</feature>
<name>A0AAV3RCC5_LITER</name>
<evidence type="ECO:0000313" key="3">
    <source>
        <dbReference type="EMBL" id="GAA0172775.1"/>
    </source>
</evidence>
<dbReference type="Pfam" id="PF04195">
    <property type="entry name" value="Transposase_28"/>
    <property type="match status" value="1"/>
</dbReference>
<keyword evidence="4" id="KW-1185">Reference proteome</keyword>
<reference evidence="3 4" key="1">
    <citation type="submission" date="2024-01" db="EMBL/GenBank/DDBJ databases">
        <title>The complete chloroplast genome sequence of Lithospermum erythrorhizon: insights into the phylogenetic relationship among Boraginaceae species and the maternal lineages of purple gromwells.</title>
        <authorList>
            <person name="Okada T."/>
            <person name="Watanabe K."/>
        </authorList>
    </citation>
    <scope>NUCLEOTIDE SEQUENCE [LARGE SCALE GENOMIC DNA]</scope>
</reference>
<evidence type="ECO:0000256" key="1">
    <source>
        <dbReference type="SAM" id="MobiDB-lite"/>
    </source>
</evidence>
<feature type="compositionally biased region" description="Polar residues" evidence="1">
    <location>
        <begin position="64"/>
        <end position="78"/>
    </location>
</feature>
<gene>
    <name evidence="3" type="ORF">LIER_26531</name>
</gene>
<comment type="caution">
    <text evidence="3">The sequence shown here is derived from an EMBL/GenBank/DDBJ whole genome shotgun (WGS) entry which is preliminary data.</text>
</comment>
<sequence>MVLVGKVWENCSFLDQLADYGHSLGVKITYGDLSFSQAHDPFANIVVPQEVAQAVAGHIDTENLEQTRGSAETSQGGTISPEPLSIVLPSSSNISLSTCPRNTNVIPPAPQTTDLRNVRQHFFIPSSVEMRLLGDGDRVFEPALDPSCSEGALAPGWTSMYLDLLNYGARFDFYPSVNDLLIAVNRAPRQIRPVGWLTITIFIVACRMAEITPLLALFFTMHKTSHSGPLTSFDSTEHCNFLVDKKSDKVVEGC</sequence>
<proteinExistence type="predicted"/>
<evidence type="ECO:0000313" key="4">
    <source>
        <dbReference type="Proteomes" id="UP001454036"/>
    </source>
</evidence>
<evidence type="ECO:0000259" key="2">
    <source>
        <dbReference type="Pfam" id="PF04195"/>
    </source>
</evidence>
<accession>A0AAV3RCC5</accession>
<feature type="domain" description="Transposase (putative) gypsy type" evidence="2">
    <location>
        <begin position="162"/>
        <end position="222"/>
    </location>
</feature>